<accession>A0A074RVE5</accession>
<evidence type="ECO:0000256" key="1">
    <source>
        <dbReference type="SAM" id="MobiDB-lite"/>
    </source>
</evidence>
<evidence type="ECO:0000313" key="4">
    <source>
        <dbReference type="EMBL" id="KEP50894.1"/>
    </source>
</evidence>
<dbReference type="AlphaFoldDB" id="A0A074RVE5"/>
<dbReference type="Proteomes" id="UP000027456">
    <property type="component" value="Unassembled WGS sequence"/>
</dbReference>
<evidence type="ECO:0000256" key="2">
    <source>
        <dbReference type="SAM" id="Phobius"/>
    </source>
</evidence>
<evidence type="ECO:0000313" key="5">
    <source>
        <dbReference type="Proteomes" id="UP000027456"/>
    </source>
</evidence>
<dbReference type="Pfam" id="PF20153">
    <property type="entry name" value="DUF6535"/>
    <property type="match status" value="1"/>
</dbReference>
<feature type="transmembrane region" description="Helical" evidence="2">
    <location>
        <begin position="272"/>
        <end position="297"/>
    </location>
</feature>
<keyword evidence="5" id="KW-1185">Reference proteome</keyword>
<feature type="domain" description="DUF6535" evidence="3">
    <location>
        <begin position="124"/>
        <end position="265"/>
    </location>
</feature>
<reference evidence="4 5" key="1">
    <citation type="submission" date="2013-12" db="EMBL/GenBank/DDBJ databases">
        <authorList>
            <person name="Cubeta M."/>
            <person name="Pakala S."/>
            <person name="Fedorova N."/>
            <person name="Thomas E."/>
            <person name="Dean R."/>
            <person name="Jabaji S."/>
            <person name="Neate S."/>
            <person name="Toda T."/>
            <person name="Tavantzis S."/>
            <person name="Vilgalys R."/>
            <person name="Bharathan N."/>
            <person name="Pakala S."/>
            <person name="Losada L.S."/>
            <person name="Zafar N."/>
            <person name="Nierman W."/>
        </authorList>
    </citation>
    <scope>NUCLEOTIDE SEQUENCE [LARGE SCALE GENOMIC DNA]</scope>
    <source>
        <strain evidence="4 5">123E</strain>
    </source>
</reference>
<dbReference type="OrthoDB" id="3219854at2759"/>
<dbReference type="EMBL" id="AZST01000211">
    <property type="protein sequence ID" value="KEP50894.1"/>
    <property type="molecule type" value="Genomic_DNA"/>
</dbReference>
<organism evidence="4 5">
    <name type="scientific">Rhizoctonia solani 123E</name>
    <dbReference type="NCBI Taxonomy" id="1423351"/>
    <lineage>
        <taxon>Eukaryota</taxon>
        <taxon>Fungi</taxon>
        <taxon>Dikarya</taxon>
        <taxon>Basidiomycota</taxon>
        <taxon>Agaricomycotina</taxon>
        <taxon>Agaricomycetes</taxon>
        <taxon>Cantharellales</taxon>
        <taxon>Ceratobasidiaceae</taxon>
        <taxon>Rhizoctonia</taxon>
    </lineage>
</organism>
<name>A0A074RVE5_9AGAM</name>
<keyword evidence="2 4" id="KW-0812">Transmembrane</keyword>
<feature type="transmembrane region" description="Helical" evidence="2">
    <location>
        <begin position="187"/>
        <end position="205"/>
    </location>
</feature>
<feature type="compositionally biased region" description="Low complexity" evidence="1">
    <location>
        <begin position="25"/>
        <end position="35"/>
    </location>
</feature>
<sequence length="341" mass="38030">MSILIPANLSGLSHRVKEKQKEVPSQESSSVSGSGSNAGLATMGSAGMSSQEEYQAPAATLKPDLEREIGDTSPRGFRNSLEPTSTTKYDQYGAELGKEARVWDVYVKETDKWDTELVEGWNNFLIESSKQLQPDPSEASAKALYLISQTLLLMNSNNRTFEPNTLALANNTSSFEPTQHAIIINTLWYLSLSLSIATSLIAMFAKDWCHSFITSRHGSPWLQARRRQQKWNMIEKWKMQELLLVLPSLIHLSLLLFAVGLCIYVHNLNRTAAIPVIVVTVASGVFYLASSAMAFIYEALFCLTQEITATPFPSQPSLLFTLVHFWLSSSVIHEPPLWSRE</sequence>
<feature type="region of interest" description="Disordered" evidence="1">
    <location>
        <begin position="1"/>
        <end position="88"/>
    </location>
</feature>
<proteinExistence type="predicted"/>
<gene>
    <name evidence="4" type="ORF">V565_071470</name>
</gene>
<dbReference type="InterPro" id="IPR045338">
    <property type="entry name" value="DUF6535"/>
</dbReference>
<protein>
    <submittedName>
        <fullName evidence="4">Putative transmembrane protein</fullName>
    </submittedName>
</protein>
<evidence type="ECO:0000259" key="3">
    <source>
        <dbReference type="Pfam" id="PF20153"/>
    </source>
</evidence>
<dbReference type="HOGENOM" id="CLU_814204_0_0_1"/>
<keyword evidence="2" id="KW-0472">Membrane</keyword>
<feature type="transmembrane region" description="Helical" evidence="2">
    <location>
        <begin position="242"/>
        <end position="266"/>
    </location>
</feature>
<comment type="caution">
    <text evidence="4">The sequence shown here is derived from an EMBL/GenBank/DDBJ whole genome shotgun (WGS) entry which is preliminary data.</text>
</comment>
<keyword evidence="2" id="KW-1133">Transmembrane helix</keyword>